<feature type="transmembrane region" description="Helical" evidence="1">
    <location>
        <begin position="126"/>
        <end position="145"/>
    </location>
</feature>
<keyword evidence="1" id="KW-1133">Transmembrane helix</keyword>
<keyword evidence="1" id="KW-0812">Transmembrane</keyword>
<proteinExistence type="predicted"/>
<feature type="transmembrane region" description="Helical" evidence="1">
    <location>
        <begin position="81"/>
        <end position="106"/>
    </location>
</feature>
<organism evidence="2 3">
    <name type="scientific">Clostridium intestinale DSM 6191</name>
    <dbReference type="NCBI Taxonomy" id="1121320"/>
    <lineage>
        <taxon>Bacteria</taxon>
        <taxon>Bacillati</taxon>
        <taxon>Bacillota</taxon>
        <taxon>Clostridia</taxon>
        <taxon>Eubacteriales</taxon>
        <taxon>Clostridiaceae</taxon>
        <taxon>Clostridium</taxon>
    </lineage>
</organism>
<feature type="transmembrane region" description="Helical" evidence="1">
    <location>
        <begin position="40"/>
        <end position="61"/>
    </location>
</feature>
<evidence type="ECO:0008006" key="4">
    <source>
        <dbReference type="Google" id="ProtNLM"/>
    </source>
</evidence>
<dbReference type="EMBL" id="FQXU01000003">
    <property type="protein sequence ID" value="SHH64574.1"/>
    <property type="molecule type" value="Genomic_DNA"/>
</dbReference>
<keyword evidence="1" id="KW-0472">Membrane</keyword>
<feature type="transmembrane region" description="Helical" evidence="1">
    <location>
        <begin position="9"/>
        <end position="28"/>
    </location>
</feature>
<evidence type="ECO:0000313" key="2">
    <source>
        <dbReference type="EMBL" id="SHH64574.1"/>
    </source>
</evidence>
<dbReference type="RefSeq" id="WP_073016514.1">
    <property type="nucleotide sequence ID" value="NZ_FQXU01000003.1"/>
</dbReference>
<gene>
    <name evidence="2" type="ORF">SAMN02745941_00586</name>
</gene>
<reference evidence="2 3" key="1">
    <citation type="submission" date="2016-11" db="EMBL/GenBank/DDBJ databases">
        <authorList>
            <person name="Jaros S."/>
            <person name="Januszkiewicz K."/>
            <person name="Wedrychowicz H."/>
        </authorList>
    </citation>
    <scope>NUCLEOTIDE SEQUENCE [LARGE SCALE GENOMIC DNA]</scope>
    <source>
        <strain evidence="2 3">DSM 6191</strain>
    </source>
</reference>
<evidence type="ECO:0000256" key="1">
    <source>
        <dbReference type="SAM" id="Phobius"/>
    </source>
</evidence>
<evidence type="ECO:0000313" key="3">
    <source>
        <dbReference type="Proteomes" id="UP000184241"/>
    </source>
</evidence>
<sequence>MPKTKFEEIIFTLIMVFPMVYIMTVYNIAIATGGLQYETFVQAILAMWPIYLIAFIAEKLIVGKLAKKLAFRIVSPTDKPIFIILAISSFTVCIMAPLMSLAATILHNGLTIDIPLLWLTAIVKNFPMALFLQIFYVGPLVRLVFRTIFKPQAVVRKVA</sequence>
<name>A0A1M5UNI7_9CLOT</name>
<dbReference type="InterPro" id="IPR021529">
    <property type="entry name" value="DUF2798"/>
</dbReference>
<accession>A0A1M5UNI7</accession>
<dbReference type="Proteomes" id="UP000184241">
    <property type="component" value="Unassembled WGS sequence"/>
</dbReference>
<protein>
    <recommendedName>
        <fullName evidence="4">DUF2798 domain-containing protein</fullName>
    </recommendedName>
</protein>
<dbReference type="AlphaFoldDB" id="A0A1M5UNI7"/>
<dbReference type="Pfam" id="PF11391">
    <property type="entry name" value="DUF2798"/>
    <property type="match status" value="2"/>
</dbReference>